<dbReference type="InterPro" id="IPR011990">
    <property type="entry name" value="TPR-like_helical_dom_sf"/>
</dbReference>
<dbReference type="SUPFAM" id="SSF48452">
    <property type="entry name" value="TPR-like"/>
    <property type="match status" value="1"/>
</dbReference>
<name>A0A4R5ABR0_9ACTN</name>
<dbReference type="SMART" id="SM00028">
    <property type="entry name" value="TPR"/>
    <property type="match status" value="4"/>
</dbReference>
<dbReference type="PROSITE" id="PS50005">
    <property type="entry name" value="TPR"/>
    <property type="match status" value="1"/>
</dbReference>
<keyword evidence="4" id="KW-1185">Reference proteome</keyword>
<dbReference type="PRINTS" id="PR00038">
    <property type="entry name" value="HTHLUXR"/>
</dbReference>
<dbReference type="PANTHER" id="PTHR47691:SF3">
    <property type="entry name" value="HTH-TYPE TRANSCRIPTIONAL REGULATOR RV0890C-RELATED"/>
    <property type="match status" value="1"/>
</dbReference>
<dbReference type="InterPro" id="IPR019734">
    <property type="entry name" value="TPR_rpt"/>
</dbReference>
<dbReference type="SUPFAM" id="SSF46894">
    <property type="entry name" value="C-terminal effector domain of the bipartite response regulators"/>
    <property type="match status" value="1"/>
</dbReference>
<evidence type="ECO:0000256" key="1">
    <source>
        <dbReference type="PROSITE-ProRule" id="PRU00339"/>
    </source>
</evidence>
<comment type="caution">
    <text evidence="3">The sequence shown here is derived from an EMBL/GenBank/DDBJ whole genome shotgun (WGS) entry which is preliminary data.</text>
</comment>
<dbReference type="Pfam" id="PF25872">
    <property type="entry name" value="HTH_77"/>
    <property type="match status" value="1"/>
</dbReference>
<dbReference type="Gene3D" id="1.10.10.10">
    <property type="entry name" value="Winged helix-like DNA-binding domain superfamily/Winged helix DNA-binding domain"/>
    <property type="match status" value="1"/>
</dbReference>
<dbReference type="PANTHER" id="PTHR47691">
    <property type="entry name" value="REGULATOR-RELATED"/>
    <property type="match status" value="1"/>
</dbReference>
<dbReference type="SUPFAM" id="SSF52540">
    <property type="entry name" value="P-loop containing nucleoside triphosphate hydrolases"/>
    <property type="match status" value="1"/>
</dbReference>
<dbReference type="Proteomes" id="UP000295217">
    <property type="component" value="Unassembled WGS sequence"/>
</dbReference>
<accession>A0A4R5ABR0</accession>
<dbReference type="InterPro" id="IPR016032">
    <property type="entry name" value="Sig_transdc_resp-reg_C-effctor"/>
</dbReference>
<gene>
    <name evidence="3" type="ORF">E1262_11075</name>
</gene>
<dbReference type="OrthoDB" id="3194665at2"/>
<dbReference type="PROSITE" id="PS50043">
    <property type="entry name" value="HTH_LUXR_2"/>
    <property type="match status" value="1"/>
</dbReference>
<protein>
    <submittedName>
        <fullName evidence="3">Tetratricopeptide repeat protein</fullName>
    </submittedName>
</protein>
<dbReference type="CDD" id="cd06170">
    <property type="entry name" value="LuxR_C_like"/>
    <property type="match status" value="1"/>
</dbReference>
<organism evidence="3 4">
    <name type="scientific">Jiangella aurantiaca</name>
    <dbReference type="NCBI Taxonomy" id="2530373"/>
    <lineage>
        <taxon>Bacteria</taxon>
        <taxon>Bacillati</taxon>
        <taxon>Actinomycetota</taxon>
        <taxon>Actinomycetes</taxon>
        <taxon>Jiangellales</taxon>
        <taxon>Jiangellaceae</taxon>
        <taxon>Jiangella</taxon>
    </lineage>
</organism>
<dbReference type="SMART" id="SM00421">
    <property type="entry name" value="HTH_LUXR"/>
    <property type="match status" value="1"/>
</dbReference>
<dbReference type="Pfam" id="PF13424">
    <property type="entry name" value="TPR_12"/>
    <property type="match status" value="2"/>
</dbReference>
<dbReference type="RefSeq" id="WP_132103197.1">
    <property type="nucleotide sequence ID" value="NZ_SMLB01000012.1"/>
</dbReference>
<dbReference type="InterPro" id="IPR058852">
    <property type="entry name" value="HTH_77"/>
</dbReference>
<dbReference type="Gene3D" id="1.25.40.10">
    <property type="entry name" value="Tetratricopeptide repeat domain"/>
    <property type="match status" value="1"/>
</dbReference>
<sequence>MFGRADERAAIHDLVLDGARLVTITGTAGVGKTRLAIAIGEASSARYGGRVRFVDLATVTDPGLVVPTVAASLGLAVPHGAGGALDAFIGASPDTPPTLVILDNFEQVVAAGPDLAYILAYCSWLQMLITSRERLRLRGEHEIELLPFPVPAATPDLTVAAARTNPAVALFVHSARAVQPHFDVDDTNLGTVVELVRRLDGVPLAVELAAGHLKVLSTAEILNLLRQRLDALAAGPRDLPERQRTLRSALDWSHRLLDAGEGRLFRTLSVFRGGCDLASLAAVAGVRDTAEVLPAVQSLLDKSLVLRVSVGDTPRLAMLEYVRQYAAEQLERADDAETVRAAHGARFAALAVELGSAHGGAQGGQGRRLARLEADHDNFRAALEWVLAQPGRNGASMALTMSVALAEFWFMRGYFDEGAHWLRAAMSTAGPDAPPGLLAAASAAAGRIAFGQGRYDEASACYQDAIDRAGHADLPAERAAALTGLAEVHAYLGVYGPALDLLKESLAIRERIGDIAGRARATNSLALLYLHQGRNEQALELFERGLELFGQLDDTWGMAWSMSNAADAERALDRPVEAVEHYRRALDLAAEIGLSAAVAAALEGLSALDVHQGRFEAATMRYAAAQAVRQSIGSSTSPTRRATLERLVGTARAALGDERFTAAWERGRATAPASLAETPPDAAPPVAEESAPDALLSQREREVALLAARGLTNRLVAKELGISENTVGRHLENIYRKLAVRSRTELAAWGYHGGLPELSAAETDTTR</sequence>
<keyword evidence="1" id="KW-0802">TPR repeat</keyword>
<dbReference type="Pfam" id="PF00196">
    <property type="entry name" value="GerE"/>
    <property type="match status" value="1"/>
</dbReference>
<evidence type="ECO:0000313" key="3">
    <source>
        <dbReference type="EMBL" id="TDD69818.1"/>
    </source>
</evidence>
<dbReference type="EMBL" id="SMLB01000012">
    <property type="protein sequence ID" value="TDD69818.1"/>
    <property type="molecule type" value="Genomic_DNA"/>
</dbReference>
<dbReference type="GO" id="GO:0006355">
    <property type="term" value="P:regulation of DNA-templated transcription"/>
    <property type="evidence" value="ECO:0007669"/>
    <property type="project" value="InterPro"/>
</dbReference>
<evidence type="ECO:0000313" key="4">
    <source>
        <dbReference type="Proteomes" id="UP000295217"/>
    </source>
</evidence>
<dbReference type="AlphaFoldDB" id="A0A4R5ABR0"/>
<dbReference type="Gene3D" id="3.40.50.300">
    <property type="entry name" value="P-loop containing nucleotide triphosphate hydrolases"/>
    <property type="match status" value="1"/>
</dbReference>
<reference evidence="3 4" key="1">
    <citation type="submission" date="2019-02" db="EMBL/GenBank/DDBJ databases">
        <title>Draft genome sequences of novel Actinobacteria.</title>
        <authorList>
            <person name="Sahin N."/>
            <person name="Ay H."/>
            <person name="Saygin H."/>
        </authorList>
    </citation>
    <scope>NUCLEOTIDE SEQUENCE [LARGE SCALE GENOMIC DNA]</scope>
    <source>
        <strain evidence="3 4">8K307</strain>
    </source>
</reference>
<evidence type="ECO:0000259" key="2">
    <source>
        <dbReference type="PROSITE" id="PS50043"/>
    </source>
</evidence>
<feature type="domain" description="HTH luxR-type" evidence="2">
    <location>
        <begin position="689"/>
        <end position="754"/>
    </location>
</feature>
<proteinExistence type="predicted"/>
<feature type="repeat" description="TPR" evidence="1">
    <location>
        <begin position="519"/>
        <end position="552"/>
    </location>
</feature>
<dbReference type="InterPro" id="IPR000792">
    <property type="entry name" value="Tscrpt_reg_LuxR_C"/>
</dbReference>
<dbReference type="PROSITE" id="PS00622">
    <property type="entry name" value="HTH_LUXR_1"/>
    <property type="match status" value="1"/>
</dbReference>
<dbReference type="GO" id="GO:0003677">
    <property type="term" value="F:DNA binding"/>
    <property type="evidence" value="ECO:0007669"/>
    <property type="project" value="InterPro"/>
</dbReference>
<dbReference type="InterPro" id="IPR036388">
    <property type="entry name" value="WH-like_DNA-bd_sf"/>
</dbReference>
<dbReference type="InterPro" id="IPR027417">
    <property type="entry name" value="P-loop_NTPase"/>
</dbReference>